<name>A0ABX2EH30_9BURK</name>
<evidence type="ECO:0000313" key="4">
    <source>
        <dbReference type="Proteomes" id="UP000737171"/>
    </source>
</evidence>
<evidence type="ECO:0000256" key="1">
    <source>
        <dbReference type="ARBA" id="ARBA00022679"/>
    </source>
</evidence>
<protein>
    <submittedName>
        <fullName evidence="3">Glycosyltransferase family 4 protein</fullName>
    </submittedName>
</protein>
<sequence>MTTRAAALRHVGIGLGRIRHWNDGLGEFSRQLCGALAARADELRERDCIALHFHLPHEFHGLFGAQVGYLATHTLQRAAHLRTTGFALWHTLHQHNRLRAPLGTRRRVETVHDLNFLHTKRGGKLEGYRARLARRLAAADAVVAITQYVAGDLARELPSLRVAPQVIHNGATDLSGAPQTPPAGIGEIAARPFLLHVSRLAPTKNITALLDLAAAWPEQPLVLAGAASDYTATVRRSIAERGLHNVTLLLDIGEAEKAWLYAHCMGFLFPSLAEGFGLPPIEAMHFGKPVFLSRLTSLPEVGGELAFYFDTFDGPQMRARIEAGLAAHQAPGRADAVIAHARQFSWSRCALSYIALYRRLLADDPA</sequence>
<dbReference type="SUPFAM" id="SSF53756">
    <property type="entry name" value="UDP-Glycosyltransferase/glycogen phosphorylase"/>
    <property type="match status" value="1"/>
</dbReference>
<dbReference type="Gene3D" id="3.40.50.2000">
    <property type="entry name" value="Glycogen Phosphorylase B"/>
    <property type="match status" value="1"/>
</dbReference>
<evidence type="ECO:0000313" key="3">
    <source>
        <dbReference type="EMBL" id="NRF67926.1"/>
    </source>
</evidence>
<comment type="caution">
    <text evidence="3">The sequence shown here is derived from an EMBL/GenBank/DDBJ whole genome shotgun (WGS) entry which is preliminary data.</text>
</comment>
<dbReference type="PANTHER" id="PTHR46401">
    <property type="entry name" value="GLYCOSYLTRANSFERASE WBBK-RELATED"/>
    <property type="match status" value="1"/>
</dbReference>
<dbReference type="RefSeq" id="WP_173123113.1">
    <property type="nucleotide sequence ID" value="NZ_JABRWJ010000004.1"/>
</dbReference>
<dbReference type="Pfam" id="PF00534">
    <property type="entry name" value="Glycos_transf_1"/>
    <property type="match status" value="1"/>
</dbReference>
<gene>
    <name evidence="3" type="ORF">HLB44_13110</name>
</gene>
<dbReference type="EMBL" id="JABRWJ010000004">
    <property type="protein sequence ID" value="NRF67926.1"/>
    <property type="molecule type" value="Genomic_DNA"/>
</dbReference>
<keyword evidence="4" id="KW-1185">Reference proteome</keyword>
<dbReference type="PANTHER" id="PTHR46401:SF2">
    <property type="entry name" value="GLYCOSYLTRANSFERASE WBBK-RELATED"/>
    <property type="match status" value="1"/>
</dbReference>
<dbReference type="InterPro" id="IPR001296">
    <property type="entry name" value="Glyco_trans_1"/>
</dbReference>
<accession>A0ABX2EH30</accession>
<organism evidence="3 4">
    <name type="scientific">Pseudaquabacterium terrae</name>
    <dbReference type="NCBI Taxonomy" id="2732868"/>
    <lineage>
        <taxon>Bacteria</taxon>
        <taxon>Pseudomonadati</taxon>
        <taxon>Pseudomonadota</taxon>
        <taxon>Betaproteobacteria</taxon>
        <taxon>Burkholderiales</taxon>
        <taxon>Sphaerotilaceae</taxon>
        <taxon>Pseudaquabacterium</taxon>
    </lineage>
</organism>
<proteinExistence type="predicted"/>
<evidence type="ECO:0000259" key="2">
    <source>
        <dbReference type="Pfam" id="PF00534"/>
    </source>
</evidence>
<feature type="domain" description="Glycosyl transferase family 1" evidence="2">
    <location>
        <begin position="191"/>
        <end position="301"/>
    </location>
</feature>
<dbReference type="Proteomes" id="UP000737171">
    <property type="component" value="Unassembled WGS sequence"/>
</dbReference>
<keyword evidence="1" id="KW-0808">Transferase</keyword>
<dbReference type="CDD" id="cd03809">
    <property type="entry name" value="GT4_MtfB-like"/>
    <property type="match status" value="1"/>
</dbReference>
<reference evidence="3 4" key="1">
    <citation type="submission" date="2020-05" db="EMBL/GenBank/DDBJ databases">
        <title>Aquincola sp. isolate from soil.</title>
        <authorList>
            <person name="Han J."/>
            <person name="Kim D.-U."/>
        </authorList>
    </citation>
    <scope>NUCLEOTIDE SEQUENCE [LARGE SCALE GENOMIC DNA]</scope>
    <source>
        <strain evidence="3 4">S2</strain>
    </source>
</reference>